<dbReference type="PANTHER" id="PTHR42748:SF26">
    <property type="entry name" value="NMRA-LIKE DOMAIN-CONTAINING PROTEIN"/>
    <property type="match status" value="1"/>
</dbReference>
<dbReference type="Pfam" id="PF05368">
    <property type="entry name" value="NmrA"/>
    <property type="match status" value="1"/>
</dbReference>
<evidence type="ECO:0000313" key="5">
    <source>
        <dbReference type="Proteomes" id="UP000824998"/>
    </source>
</evidence>
<organism evidence="4 5">
    <name type="scientific">Amylocarpus encephaloides</name>
    <dbReference type="NCBI Taxonomy" id="45428"/>
    <lineage>
        <taxon>Eukaryota</taxon>
        <taxon>Fungi</taxon>
        <taxon>Dikarya</taxon>
        <taxon>Ascomycota</taxon>
        <taxon>Pezizomycotina</taxon>
        <taxon>Leotiomycetes</taxon>
        <taxon>Helotiales</taxon>
        <taxon>Helotiales incertae sedis</taxon>
        <taxon>Amylocarpus</taxon>
    </lineage>
</organism>
<evidence type="ECO:0000256" key="1">
    <source>
        <dbReference type="ARBA" id="ARBA00006328"/>
    </source>
</evidence>
<feature type="domain" description="NmrA-like" evidence="3">
    <location>
        <begin position="1"/>
        <end position="295"/>
    </location>
</feature>
<reference evidence="4" key="1">
    <citation type="journal article" date="2021" name="IMA Fungus">
        <title>Genomic characterization of three marine fungi, including Emericellopsis atlantica sp. nov. with signatures of a generalist lifestyle and marine biomass degradation.</title>
        <authorList>
            <person name="Hagestad O.C."/>
            <person name="Hou L."/>
            <person name="Andersen J.H."/>
            <person name="Hansen E.H."/>
            <person name="Altermark B."/>
            <person name="Li C."/>
            <person name="Kuhnert E."/>
            <person name="Cox R.J."/>
            <person name="Crous P.W."/>
            <person name="Spatafora J.W."/>
            <person name="Lail K."/>
            <person name="Amirebrahimi M."/>
            <person name="Lipzen A."/>
            <person name="Pangilinan J."/>
            <person name="Andreopoulos W."/>
            <person name="Hayes R.D."/>
            <person name="Ng V."/>
            <person name="Grigoriev I.V."/>
            <person name="Jackson S.A."/>
            <person name="Sutton T.D.S."/>
            <person name="Dobson A.D.W."/>
            <person name="Rama T."/>
        </authorList>
    </citation>
    <scope>NUCLEOTIDE SEQUENCE</scope>
    <source>
        <strain evidence="4">TRa018bII</strain>
    </source>
</reference>
<dbReference type="SUPFAM" id="SSF51735">
    <property type="entry name" value="NAD(P)-binding Rossmann-fold domains"/>
    <property type="match status" value="1"/>
</dbReference>
<comment type="caution">
    <text evidence="4">The sequence shown here is derived from an EMBL/GenBank/DDBJ whole genome shotgun (WGS) entry which is preliminary data.</text>
</comment>
<accession>A0A9P7Y7G4</accession>
<sequence length="314" mass="34785">MTKLLVVFGITGEQGGSVANHFLSIPGWNTRGITRNPSSTLSLSWSQKGIQLVYADLNDLSTLPTALQGATAIFAVTNFWEPFYNPNTASLLKEGQNTNQYCYEQEIQQVKNIADAAAHVAALERLVLSSSCDVSKWSGGKYSWVYHFDSKARGEVYLRENYLELAGKTSVIHIGSYMNNWKENLHFRKAGDGTVRLATLKGTSEKPRPQIETARDTGALVHAALEAPAGKRILGVGSSISWEDQFRTWCRIHGLEYGGFDEVTLEQFEMFMPIPGLGREIGEMMLFEDEFRYCGGEKGVVFPEDLGVSCTMTS</sequence>
<dbReference type="Proteomes" id="UP000824998">
    <property type="component" value="Unassembled WGS sequence"/>
</dbReference>
<dbReference type="OrthoDB" id="3358371at2759"/>
<comment type="similarity">
    <text evidence="1">Belongs to the NmrA-type oxidoreductase family.</text>
</comment>
<gene>
    <name evidence="4" type="ORF">BJ875DRAFT_477120</name>
</gene>
<evidence type="ECO:0000259" key="3">
    <source>
        <dbReference type="Pfam" id="PF05368"/>
    </source>
</evidence>
<evidence type="ECO:0000313" key="4">
    <source>
        <dbReference type="EMBL" id="KAG9228579.1"/>
    </source>
</evidence>
<dbReference type="PANTHER" id="PTHR42748">
    <property type="entry name" value="NITROGEN METABOLITE REPRESSION PROTEIN NMRA FAMILY MEMBER"/>
    <property type="match status" value="1"/>
</dbReference>
<proteinExistence type="inferred from homology"/>
<dbReference type="InterPro" id="IPR036291">
    <property type="entry name" value="NAD(P)-bd_dom_sf"/>
</dbReference>
<protein>
    <submittedName>
        <fullName evidence="4">NAD dependent epimerase/dehydratase</fullName>
    </submittedName>
</protein>
<dbReference type="InterPro" id="IPR008030">
    <property type="entry name" value="NmrA-like"/>
</dbReference>
<dbReference type="AlphaFoldDB" id="A0A9P7Y7G4"/>
<keyword evidence="5" id="KW-1185">Reference proteome</keyword>
<dbReference type="GO" id="GO:0005634">
    <property type="term" value="C:nucleus"/>
    <property type="evidence" value="ECO:0007669"/>
    <property type="project" value="TreeGrafter"/>
</dbReference>
<dbReference type="EMBL" id="MU251904">
    <property type="protein sequence ID" value="KAG9228579.1"/>
    <property type="molecule type" value="Genomic_DNA"/>
</dbReference>
<keyword evidence="2" id="KW-0521">NADP</keyword>
<dbReference type="Gene3D" id="3.90.25.10">
    <property type="entry name" value="UDP-galactose 4-epimerase, domain 1"/>
    <property type="match status" value="1"/>
</dbReference>
<dbReference type="Gene3D" id="3.40.50.720">
    <property type="entry name" value="NAD(P)-binding Rossmann-like Domain"/>
    <property type="match status" value="1"/>
</dbReference>
<name>A0A9P7Y7G4_9HELO</name>
<evidence type="ECO:0000256" key="2">
    <source>
        <dbReference type="ARBA" id="ARBA00022857"/>
    </source>
</evidence>
<dbReference type="InterPro" id="IPR051164">
    <property type="entry name" value="NmrA-like_oxidored"/>
</dbReference>